<dbReference type="InterPro" id="IPR033428">
    <property type="entry name" value="DUF5118"/>
</dbReference>
<dbReference type="InterPro" id="IPR024079">
    <property type="entry name" value="MetalloPept_cat_dom_sf"/>
</dbReference>
<feature type="domain" description="DUF5117" evidence="2">
    <location>
        <begin position="105"/>
        <end position="292"/>
    </location>
</feature>
<keyword evidence="5" id="KW-1185">Reference proteome</keyword>
<dbReference type="Pfam" id="PF17148">
    <property type="entry name" value="DUF5117"/>
    <property type="match status" value="1"/>
</dbReference>
<dbReference type="EMBL" id="QPMM01000001">
    <property type="protein sequence ID" value="RFS26606.1"/>
    <property type="molecule type" value="Genomic_DNA"/>
</dbReference>
<dbReference type="Proteomes" id="UP000260644">
    <property type="component" value="Unassembled WGS sequence"/>
</dbReference>
<dbReference type="OrthoDB" id="9776599at2"/>
<dbReference type="CDD" id="cd04276">
    <property type="entry name" value="ZnMc_MMP_like_2"/>
    <property type="match status" value="1"/>
</dbReference>
<accession>A0A3E1YGV0</accession>
<dbReference type="SUPFAM" id="SSF55486">
    <property type="entry name" value="Metalloproteases ('zincins'), catalytic domain"/>
    <property type="match status" value="1"/>
</dbReference>
<dbReference type="Gene3D" id="3.40.390.10">
    <property type="entry name" value="Collagenase (Catalytic Domain)"/>
    <property type="match status" value="1"/>
</dbReference>
<evidence type="ECO:0000259" key="1">
    <source>
        <dbReference type="Pfam" id="PF16313"/>
    </source>
</evidence>
<dbReference type="PROSITE" id="PS51257">
    <property type="entry name" value="PROKAR_LIPOPROTEIN"/>
    <property type="match status" value="1"/>
</dbReference>
<comment type="caution">
    <text evidence="4">The sequence shown here is derived from an EMBL/GenBank/DDBJ whole genome shotgun (WGS) entry which is preliminary data.</text>
</comment>
<organism evidence="4 5">
    <name type="scientific">Chitinophaga silvatica</name>
    <dbReference type="NCBI Taxonomy" id="2282649"/>
    <lineage>
        <taxon>Bacteria</taxon>
        <taxon>Pseudomonadati</taxon>
        <taxon>Bacteroidota</taxon>
        <taxon>Chitinophagia</taxon>
        <taxon>Chitinophagales</taxon>
        <taxon>Chitinophagaceae</taxon>
        <taxon>Chitinophaga</taxon>
    </lineage>
</organism>
<dbReference type="InterPro" id="IPR032534">
    <property type="entry name" value="EcxA_zinc-bd"/>
</dbReference>
<dbReference type="Pfam" id="PF16313">
    <property type="entry name" value="DUF4953"/>
    <property type="match status" value="1"/>
</dbReference>
<sequence length="812" mass="92667">MNRYVYIPLVAVLASCAVFKGGKKKTAKTSASQTVQPPAVGKNGVKPYSNVVTPGMITQKGLITVHSTPERDTILLEIDKQLLGRDMLALTYLKKISRDIGIYPGEELDDKAVFFEKGTNDRILLKRRITLADAAPGDIISKAVEGANNNPVMATFPIAAYGKDSGSYVIDITGLFKDGNSFLNNYDNENFTRKMMVNMGTDHNVEDIRTFPTNIMFSFSRTSSVKMNDTASLIPCALETSISLLLLPEQPMARRIKDPRVGYFEIQSLNFQDTVHHVNNLSFVKRWRMEPKPEDVEKYMRGELVEPAKPIVIYIDPATPKQWRSFLIQGVNDWQPAFEQAGFKNAISAKEWPENDSTFDKEDVRYSFLCYLPSKLENAYGPSFVDPRSGEIVQTRIGWYHNIAGLLNSWYKIQVGVNDKRAQQDKLDTELMGQLIRFVSSHEIGHTLGLSHNFGSSSQTPVDSLRSITFLKKYGHTASIMDYARFNYAAQPQDNIPPELLFPRIGDYDKWAIEWGYKYFDKKDVNAERNILFDMTTKRLAANNRLYFGDGERKEDPDPRNLTEDLSDNVAVADSLGFANFRIVMKNMLKWTYNESNPELSAFKFYDKLVGTFMTSMFHMLPNITLNYTDIKTTDSQDPAYRPVPKSLQLQSLRFVCRELLEDYAWIDDPEIINHFFIPLTESFIKDMQRKAMCLFVSPEVLGSIYINEVRFGKENTLSMQEYIDELHNSVWKNMKSVDSDHRNIQRSYVNSLLDILVVNGEMENSDIIAVTNGELNKLIAMIKKSMPLADSQTKDHLLDLQERIYRLTKKS</sequence>
<dbReference type="AlphaFoldDB" id="A0A3E1YGV0"/>
<dbReference type="Pfam" id="PF17162">
    <property type="entry name" value="DUF5118"/>
    <property type="match status" value="1"/>
</dbReference>
<evidence type="ECO:0000313" key="4">
    <source>
        <dbReference type="EMBL" id="RFS26606.1"/>
    </source>
</evidence>
<evidence type="ECO:0000259" key="2">
    <source>
        <dbReference type="Pfam" id="PF17148"/>
    </source>
</evidence>
<reference evidence="4 5" key="1">
    <citation type="submission" date="2018-07" db="EMBL/GenBank/DDBJ databases">
        <title>Chitinophaga K2CV101002-2 sp. nov., isolated from a monsoon evergreen broad-leaved forest soil.</title>
        <authorList>
            <person name="Lv Y."/>
        </authorList>
    </citation>
    <scope>NUCLEOTIDE SEQUENCE [LARGE SCALE GENOMIC DNA]</scope>
    <source>
        <strain evidence="4 5">GDMCC 1.1288</strain>
    </source>
</reference>
<dbReference type="PANTHER" id="PTHR38478:SF1">
    <property type="entry name" value="ZINC DEPENDENT METALLOPROTEASE DOMAIN LIPOPROTEIN"/>
    <property type="match status" value="1"/>
</dbReference>
<gene>
    <name evidence="4" type="ORF">DVR12_02125</name>
</gene>
<evidence type="ECO:0000259" key="3">
    <source>
        <dbReference type="Pfam" id="PF17162"/>
    </source>
</evidence>
<dbReference type="GO" id="GO:0008237">
    <property type="term" value="F:metallopeptidase activity"/>
    <property type="evidence" value="ECO:0007669"/>
    <property type="project" value="InterPro"/>
</dbReference>
<feature type="domain" description="DUF5118" evidence="3">
    <location>
        <begin position="46"/>
        <end position="95"/>
    </location>
</feature>
<dbReference type="PANTHER" id="PTHR38478">
    <property type="entry name" value="PEPTIDASE M1A AND M12B"/>
    <property type="match status" value="1"/>
</dbReference>
<protein>
    <submittedName>
        <fullName evidence="4">DUF5117 domain-containing protein</fullName>
    </submittedName>
</protein>
<feature type="domain" description="EcxA zinc-binding" evidence="1">
    <location>
        <begin position="425"/>
        <end position="736"/>
    </location>
</feature>
<dbReference type="InterPro" id="IPR033413">
    <property type="entry name" value="DUF5117"/>
</dbReference>
<dbReference type="InterPro" id="IPR034032">
    <property type="entry name" value="Zn_MMP-like_bac"/>
</dbReference>
<dbReference type="RefSeq" id="WP_116973797.1">
    <property type="nucleotide sequence ID" value="NZ_QPMM01000001.1"/>
</dbReference>
<name>A0A3E1YGV0_9BACT</name>
<evidence type="ECO:0000313" key="5">
    <source>
        <dbReference type="Proteomes" id="UP000260644"/>
    </source>
</evidence>
<proteinExistence type="predicted"/>